<feature type="domain" description="Pseudouridine synthase RsuA/RluA-like" evidence="5">
    <location>
        <begin position="185"/>
        <end position="294"/>
    </location>
</feature>
<proteinExistence type="inferred from homology"/>
<evidence type="ECO:0000313" key="7">
    <source>
        <dbReference type="Proteomes" id="UP000789759"/>
    </source>
</evidence>
<dbReference type="InterPro" id="IPR050188">
    <property type="entry name" value="RluA_PseudoU_synthase"/>
</dbReference>
<sequence>METDPGAHKSTLVRTIHETDIIDSSETTSSKDIDVETDNSNVKKRKLSDQSDKEEFNRQISKQIVKKNNSDDVVCYYENGLRKVMPYYYEHRTFAKGRWLGRKILDIFSTEFRDRSREYYTYAIEEGLITINTKKVTPETIVKNQDLIGHRLHRHEPPVTADPIKILCVEDDYIVINKPSSIPVHPSGRLDRLTSGIMILSSKKEKAQEFEQQMKNRKIQKEYIGRVLGEFPEEKVTCDKPIKIVSHKLGLNVVHEYGKPCTTIFERVSYNGRTSIVKCKPITGRTHQIRVHLQYLGHPIANDPLYANAKAWGSKLGKGGIDAEQTDIIIDKLIKEGFCDDGDMSVDSQKKTDDSQTDAEDDLKNEIAKLQNENNHAKESIVTVKPNIEICVECTAPKFSDPFLHQLLIWLHALKYEGDGWKFESELPFWAKDDFVGDMEYA</sequence>
<dbReference type="Proteomes" id="UP000789759">
    <property type="component" value="Unassembled WGS sequence"/>
</dbReference>
<evidence type="ECO:0000256" key="3">
    <source>
        <dbReference type="SAM" id="Coils"/>
    </source>
</evidence>
<dbReference type="PROSITE" id="PS01149">
    <property type="entry name" value="PSI_RSU"/>
    <property type="match status" value="1"/>
</dbReference>
<dbReference type="SUPFAM" id="SSF55120">
    <property type="entry name" value="Pseudouridine synthase"/>
    <property type="match status" value="1"/>
</dbReference>
<comment type="caution">
    <text evidence="6">The sequence shown here is derived from an EMBL/GenBank/DDBJ whole genome shotgun (WGS) entry which is preliminary data.</text>
</comment>
<dbReference type="InterPro" id="IPR018496">
    <property type="entry name" value="PsdUridine_synth_RsuA/RluB_CS"/>
</dbReference>
<keyword evidence="7" id="KW-1185">Reference proteome</keyword>
<dbReference type="CDD" id="cd02557">
    <property type="entry name" value="PseudoU_synth_ScRIB2"/>
    <property type="match status" value="1"/>
</dbReference>
<feature type="coiled-coil region" evidence="3">
    <location>
        <begin position="353"/>
        <end position="380"/>
    </location>
</feature>
<dbReference type="PANTHER" id="PTHR21600:SF40">
    <property type="entry name" value="PSEUDOURIDYLATE SYNTHASE RPUSD2"/>
    <property type="match status" value="1"/>
</dbReference>
<evidence type="ECO:0000256" key="1">
    <source>
        <dbReference type="ARBA" id="ARBA00008348"/>
    </source>
</evidence>
<evidence type="ECO:0000256" key="2">
    <source>
        <dbReference type="PROSITE-ProRule" id="PRU00182"/>
    </source>
</evidence>
<comment type="similarity">
    <text evidence="1">Belongs to the pseudouridine synthase RsuA family.</text>
</comment>
<feature type="region of interest" description="Disordered" evidence="4">
    <location>
        <begin position="23"/>
        <end position="54"/>
    </location>
</feature>
<dbReference type="Pfam" id="PF00849">
    <property type="entry name" value="PseudoU_synth_2"/>
    <property type="match status" value="1"/>
</dbReference>
<dbReference type="GO" id="GO:0009982">
    <property type="term" value="F:pseudouridine synthase activity"/>
    <property type="evidence" value="ECO:0007669"/>
    <property type="project" value="InterPro"/>
</dbReference>
<evidence type="ECO:0000313" key="6">
    <source>
        <dbReference type="EMBL" id="CAG8566510.1"/>
    </source>
</evidence>
<dbReference type="EMBL" id="CAJVQA010003106">
    <property type="protein sequence ID" value="CAG8566510.1"/>
    <property type="molecule type" value="Genomic_DNA"/>
</dbReference>
<dbReference type="InterPro" id="IPR006145">
    <property type="entry name" value="PsdUridine_synth_RsuA/RluA"/>
</dbReference>
<dbReference type="Gene3D" id="3.30.2350.10">
    <property type="entry name" value="Pseudouridine synthase"/>
    <property type="match status" value="1"/>
</dbReference>
<accession>A0A9N9BFC0</accession>
<dbReference type="InterPro" id="IPR020103">
    <property type="entry name" value="PsdUridine_synth_cat_dom_sf"/>
</dbReference>
<organism evidence="6 7">
    <name type="scientific">Cetraspora pellucida</name>
    <dbReference type="NCBI Taxonomy" id="1433469"/>
    <lineage>
        <taxon>Eukaryota</taxon>
        <taxon>Fungi</taxon>
        <taxon>Fungi incertae sedis</taxon>
        <taxon>Mucoromycota</taxon>
        <taxon>Glomeromycotina</taxon>
        <taxon>Glomeromycetes</taxon>
        <taxon>Diversisporales</taxon>
        <taxon>Gigasporaceae</taxon>
        <taxon>Cetraspora</taxon>
    </lineage>
</organism>
<dbReference type="AlphaFoldDB" id="A0A9N9BFC0"/>
<dbReference type="PROSITE" id="PS50889">
    <property type="entry name" value="S4"/>
    <property type="match status" value="1"/>
</dbReference>
<evidence type="ECO:0000256" key="4">
    <source>
        <dbReference type="SAM" id="MobiDB-lite"/>
    </source>
</evidence>
<dbReference type="OrthoDB" id="424794at2759"/>
<reference evidence="6" key="1">
    <citation type="submission" date="2021-06" db="EMBL/GenBank/DDBJ databases">
        <authorList>
            <person name="Kallberg Y."/>
            <person name="Tangrot J."/>
            <person name="Rosling A."/>
        </authorList>
    </citation>
    <scope>NUCLEOTIDE SEQUENCE</scope>
    <source>
        <strain evidence="6">FL966</strain>
    </source>
</reference>
<dbReference type="GO" id="GO:0003723">
    <property type="term" value="F:RNA binding"/>
    <property type="evidence" value="ECO:0007669"/>
    <property type="project" value="UniProtKB-KW"/>
</dbReference>
<gene>
    <name evidence="6" type="ORF">CPELLU_LOCUS5453</name>
</gene>
<dbReference type="PANTHER" id="PTHR21600">
    <property type="entry name" value="MITOCHONDRIAL RNA PSEUDOURIDINE SYNTHASE"/>
    <property type="match status" value="1"/>
</dbReference>
<dbReference type="GO" id="GO:0000455">
    <property type="term" value="P:enzyme-directed rRNA pseudouridine synthesis"/>
    <property type="evidence" value="ECO:0007669"/>
    <property type="project" value="TreeGrafter"/>
</dbReference>
<keyword evidence="2" id="KW-0694">RNA-binding</keyword>
<protein>
    <submittedName>
        <fullName evidence="6">22979_t:CDS:1</fullName>
    </submittedName>
</protein>
<keyword evidence="3" id="KW-0175">Coiled coil</keyword>
<evidence type="ECO:0000259" key="5">
    <source>
        <dbReference type="Pfam" id="PF00849"/>
    </source>
</evidence>
<name>A0A9N9BFC0_9GLOM</name>